<dbReference type="Gene3D" id="3.20.20.140">
    <property type="entry name" value="Metal-dependent hydrolases"/>
    <property type="match status" value="1"/>
</dbReference>
<dbReference type="Proteomes" id="UP001208689">
    <property type="component" value="Chromosome"/>
</dbReference>
<dbReference type="PANTHER" id="PTHR46124">
    <property type="entry name" value="D-AMINOACYL-TRNA DEACYLASE"/>
    <property type="match status" value="1"/>
</dbReference>
<dbReference type="GO" id="GO:0051499">
    <property type="term" value="F:D-aminoacyl-tRNA deacylase activity"/>
    <property type="evidence" value="ECO:0007669"/>
    <property type="project" value="UniProtKB-EC"/>
</dbReference>
<organism evidence="1 2">
    <name type="scientific">Candidatus Lokiarchaeum ossiferum</name>
    <dbReference type="NCBI Taxonomy" id="2951803"/>
    <lineage>
        <taxon>Archaea</taxon>
        <taxon>Promethearchaeati</taxon>
        <taxon>Promethearchaeota</taxon>
        <taxon>Promethearchaeia</taxon>
        <taxon>Promethearchaeales</taxon>
        <taxon>Promethearchaeaceae</taxon>
        <taxon>Candidatus Lokiarchaeum</taxon>
    </lineage>
</organism>
<dbReference type="SUPFAM" id="SSF51556">
    <property type="entry name" value="Metallo-dependent hydrolases"/>
    <property type="match status" value="1"/>
</dbReference>
<evidence type="ECO:0000313" key="2">
    <source>
        <dbReference type="Proteomes" id="UP001208689"/>
    </source>
</evidence>
<name>A0ABY6HPZ4_9ARCH</name>
<accession>A0ABY6HPZ4</accession>
<dbReference type="EC" id="3.1.1.96" evidence="1"/>
<dbReference type="InterPro" id="IPR001130">
    <property type="entry name" value="TatD-like"/>
</dbReference>
<proteinExistence type="predicted"/>
<dbReference type="PIRSF" id="PIRSF005902">
    <property type="entry name" value="DNase_TatD"/>
    <property type="match status" value="1"/>
</dbReference>
<reference evidence="1" key="1">
    <citation type="submission" date="2022-09" db="EMBL/GenBank/DDBJ databases">
        <title>Actin cytoskeleton and complex cell architecture in an #Asgard archaeon.</title>
        <authorList>
            <person name="Ponce Toledo R.I."/>
            <person name="Schleper C."/>
            <person name="Rodrigues Oliveira T."/>
            <person name="Wollweber F."/>
            <person name="Xu J."/>
            <person name="Rittmann S."/>
            <person name="Klingl A."/>
            <person name="Pilhofer M."/>
        </authorList>
    </citation>
    <scope>NUCLEOTIDE SEQUENCE</scope>
    <source>
        <strain evidence="1">B-35</strain>
    </source>
</reference>
<gene>
    <name evidence="1" type="ORF">NEF87_001857</name>
</gene>
<dbReference type="EMBL" id="CP104013">
    <property type="protein sequence ID" value="UYP45572.1"/>
    <property type="molecule type" value="Genomic_DNA"/>
</dbReference>
<keyword evidence="1" id="KW-0378">Hydrolase</keyword>
<dbReference type="Pfam" id="PF01026">
    <property type="entry name" value="TatD_DNase"/>
    <property type="match status" value="1"/>
</dbReference>
<sequence>MFIDAHCHLIYKESSQNIPEHLAAINKLMQENNLDYIVSNTSTPDYFHLIEHEKKYPKILSAIAINRNLAKDRSKHQEYLKLLRTNVEKNNPEAIGEVGLDYYAEITPNYAPKAQQYILEQEILLAKEFDLPLVIHSLYSDADLLAILRKHHAEEMRVHIHGTQITQTFMQDFIDLGCYFSLSYYHHFDEPEMVFWIDSIPFDRLLFETDSPYAYSVQNEKGKSSPEDVISNYHLYCEKTGKKLDSVVKQVSNNFKCLYRL</sequence>
<evidence type="ECO:0000313" key="1">
    <source>
        <dbReference type="EMBL" id="UYP45572.1"/>
    </source>
</evidence>
<dbReference type="InterPro" id="IPR032466">
    <property type="entry name" value="Metal_Hydrolase"/>
</dbReference>
<protein>
    <submittedName>
        <fullName evidence="1">D-aminoacyl-tRNA deacylase</fullName>
        <ecNumber evidence="1">3.1.1.96</ecNumber>
    </submittedName>
</protein>
<dbReference type="PANTHER" id="PTHR46124:SF2">
    <property type="entry name" value="D-AMINOACYL-TRNA DEACYLASE"/>
    <property type="match status" value="1"/>
</dbReference>
<keyword evidence="2" id="KW-1185">Reference proteome</keyword>